<dbReference type="SUPFAM" id="SSF49562">
    <property type="entry name" value="C2 domain (Calcium/lipid-binding domain, CaLB)"/>
    <property type="match status" value="1"/>
</dbReference>
<proteinExistence type="predicted"/>
<organism evidence="7 8">
    <name type="scientific">Dryococelus australis</name>
    <dbReference type="NCBI Taxonomy" id="614101"/>
    <lineage>
        <taxon>Eukaryota</taxon>
        <taxon>Metazoa</taxon>
        <taxon>Ecdysozoa</taxon>
        <taxon>Arthropoda</taxon>
        <taxon>Hexapoda</taxon>
        <taxon>Insecta</taxon>
        <taxon>Pterygota</taxon>
        <taxon>Neoptera</taxon>
        <taxon>Polyneoptera</taxon>
        <taxon>Phasmatodea</taxon>
        <taxon>Verophasmatodea</taxon>
        <taxon>Anareolatae</taxon>
        <taxon>Phasmatidae</taxon>
        <taxon>Eurycanthinae</taxon>
        <taxon>Dryococelus</taxon>
    </lineage>
</organism>
<dbReference type="InterPro" id="IPR000008">
    <property type="entry name" value="C2_dom"/>
</dbReference>
<keyword evidence="8" id="KW-1185">Reference proteome</keyword>
<dbReference type="InterPro" id="IPR037721">
    <property type="entry name" value="Ferlin"/>
</dbReference>
<dbReference type="PROSITE" id="PS50004">
    <property type="entry name" value="C2"/>
    <property type="match status" value="1"/>
</dbReference>
<reference evidence="7 8" key="1">
    <citation type="submission" date="2023-02" db="EMBL/GenBank/DDBJ databases">
        <title>LHISI_Scaffold_Assembly.</title>
        <authorList>
            <person name="Stuart O.P."/>
            <person name="Cleave R."/>
            <person name="Magrath M.J.L."/>
            <person name="Mikheyev A.S."/>
        </authorList>
    </citation>
    <scope>NUCLEOTIDE SEQUENCE [LARGE SCALE GENOMIC DNA]</scope>
    <source>
        <strain evidence="7">Daus_M_001</strain>
        <tissue evidence="7">Leg muscle</tissue>
    </source>
</reference>
<evidence type="ECO:0000256" key="5">
    <source>
        <dbReference type="ARBA" id="ARBA00023136"/>
    </source>
</evidence>
<dbReference type="Pfam" id="PF00168">
    <property type="entry name" value="C2"/>
    <property type="match status" value="1"/>
</dbReference>
<dbReference type="EMBL" id="JARBHB010000001">
    <property type="protein sequence ID" value="KAJ8897237.1"/>
    <property type="molecule type" value="Genomic_DNA"/>
</dbReference>
<feature type="domain" description="C2" evidence="6">
    <location>
        <begin position="430"/>
        <end position="536"/>
    </location>
</feature>
<dbReference type="Gene3D" id="2.60.40.150">
    <property type="entry name" value="C2 domain"/>
    <property type="match status" value="1"/>
</dbReference>
<keyword evidence="2" id="KW-0812">Transmembrane</keyword>
<protein>
    <recommendedName>
        <fullName evidence="6">C2 domain-containing protein</fullName>
    </recommendedName>
</protein>
<evidence type="ECO:0000313" key="8">
    <source>
        <dbReference type="Proteomes" id="UP001159363"/>
    </source>
</evidence>
<name>A0ABQ9IKQ3_9NEOP</name>
<sequence>MQPFNELSNGFWPRLTSPHPAIQFVPKMFYRVEVGALGGPVQSANNVVGVPLHNVDPNNPNQLSTSTYNVVDSDKEISPLLPKDTPITLSYGTRQTTRKEIKTEVNKKRKQSLTEEVEDESNRDWWTKYFASIEAMIEKNKEARKETAHMQSQQNGMLPIYLEEGNVAGALHESKRELSWTSDKSDKRKVTLKGSATAAKIVAKLSPKSMRREKELGSATMKIYTGELEMQAEYNGFKEWLLTFDLYRGKKTGDDTEDESRVVGAFKVGTGAKYVSEQAPCAYRGGNPCKEACIAAEGDWVAMAALGATTTFLGAAVAEQLDCSPPTKTNRVQSPAGSLLDIRKVPDDAAGLRVFSGNSRFPTLLRSGTAPPDFTRICSQDLVKSRPNLFNSTQLIQTCMPSKPPSVGAIKVYKWPLPKDIEDHTIMGFDPQYGFFQGLPSNDPIHVLVRVYVVKANDLHPMDLNGKADPYVVLQLGSKRISDKDNYISKQLNPVFGNAVHAWYTQQEPVCRVELGETDCITVTRARAVKHPLNTC</sequence>
<evidence type="ECO:0000256" key="3">
    <source>
        <dbReference type="ARBA" id="ARBA00022737"/>
    </source>
</evidence>
<evidence type="ECO:0000313" key="7">
    <source>
        <dbReference type="EMBL" id="KAJ8897237.1"/>
    </source>
</evidence>
<evidence type="ECO:0000259" key="6">
    <source>
        <dbReference type="PROSITE" id="PS50004"/>
    </source>
</evidence>
<dbReference type="PANTHER" id="PTHR12546">
    <property type="entry name" value="FER-1-LIKE"/>
    <property type="match status" value="1"/>
</dbReference>
<gene>
    <name evidence="7" type="ORF">PR048_002583</name>
</gene>
<keyword evidence="4" id="KW-1133">Transmembrane helix</keyword>
<evidence type="ECO:0000256" key="1">
    <source>
        <dbReference type="ARBA" id="ARBA00004167"/>
    </source>
</evidence>
<dbReference type="PANTHER" id="PTHR12546:SF60">
    <property type="entry name" value="MISFIRE, ISOFORM F"/>
    <property type="match status" value="1"/>
</dbReference>
<comment type="caution">
    <text evidence="7">The sequence shown here is derived from an EMBL/GenBank/DDBJ whole genome shotgun (WGS) entry which is preliminary data.</text>
</comment>
<evidence type="ECO:0000256" key="4">
    <source>
        <dbReference type="ARBA" id="ARBA00022989"/>
    </source>
</evidence>
<comment type="subcellular location">
    <subcellularLocation>
        <location evidence="1">Membrane</location>
        <topology evidence="1">Single-pass membrane protein</topology>
    </subcellularLocation>
</comment>
<dbReference type="Proteomes" id="UP001159363">
    <property type="component" value="Chromosome 1"/>
</dbReference>
<keyword evidence="3" id="KW-0677">Repeat</keyword>
<dbReference type="InterPro" id="IPR035892">
    <property type="entry name" value="C2_domain_sf"/>
</dbReference>
<keyword evidence="5" id="KW-0472">Membrane</keyword>
<evidence type="ECO:0000256" key="2">
    <source>
        <dbReference type="ARBA" id="ARBA00022692"/>
    </source>
</evidence>
<accession>A0ABQ9IKQ3</accession>